<dbReference type="Pfam" id="PF01231">
    <property type="entry name" value="IDO"/>
    <property type="match status" value="1"/>
</dbReference>
<reference evidence="11" key="1">
    <citation type="submission" date="2025-08" db="UniProtKB">
        <authorList>
            <consortium name="Ensembl"/>
        </authorList>
    </citation>
    <scope>IDENTIFICATION</scope>
</reference>
<dbReference type="PANTHER" id="PTHR28657">
    <property type="entry name" value="INDOLEAMINE 2,3-DIOXYGENASE"/>
    <property type="match status" value="1"/>
</dbReference>
<dbReference type="GO" id="GO:0020037">
    <property type="term" value="F:heme binding"/>
    <property type="evidence" value="ECO:0007669"/>
    <property type="project" value="InterPro"/>
</dbReference>
<dbReference type="GO" id="GO:0046872">
    <property type="term" value="F:metal ion binding"/>
    <property type="evidence" value="ECO:0007669"/>
    <property type="project" value="UniProtKB-KW"/>
</dbReference>
<evidence type="ECO:0000256" key="9">
    <source>
        <dbReference type="PIRSR" id="PIRSR600898-1"/>
    </source>
</evidence>
<comment type="similarity">
    <text evidence="1">Belongs to the indoleamine 2,3-dioxygenase family.</text>
</comment>
<dbReference type="PANTHER" id="PTHR28657:SF4">
    <property type="entry name" value="INDOLEAMINE 2,3-DIOXYGENASE 2"/>
    <property type="match status" value="1"/>
</dbReference>
<dbReference type="InterPro" id="IPR000898">
    <property type="entry name" value="Indolamine_dOase"/>
</dbReference>
<dbReference type="GO" id="GO:0002376">
    <property type="term" value="P:immune system process"/>
    <property type="evidence" value="ECO:0007669"/>
    <property type="project" value="UniProtKB-KW"/>
</dbReference>
<dbReference type="Gene3D" id="1.20.58.480">
    <property type="match status" value="1"/>
</dbReference>
<evidence type="ECO:0000256" key="4">
    <source>
        <dbReference type="ARBA" id="ARBA00022859"/>
    </source>
</evidence>
<protein>
    <recommendedName>
        <fullName evidence="13">I23O2 dioxygenase</fullName>
    </recommendedName>
</protein>
<dbReference type="GO" id="GO:0019441">
    <property type="term" value="P:L-tryptophan catabolic process to kynurenine"/>
    <property type="evidence" value="ECO:0007669"/>
    <property type="project" value="InterPro"/>
</dbReference>
<dbReference type="GO" id="GO:0034354">
    <property type="term" value="P:'de novo' NAD+ biosynthetic process from L-tryptophan"/>
    <property type="evidence" value="ECO:0007669"/>
    <property type="project" value="TreeGrafter"/>
</dbReference>
<keyword evidence="2 9" id="KW-0349">Heme</keyword>
<evidence type="ECO:0000256" key="10">
    <source>
        <dbReference type="SAM" id="MobiDB-lite"/>
    </source>
</evidence>
<keyword evidence="5" id="KW-0223">Dioxygenase</keyword>
<keyword evidence="7 9" id="KW-0408">Iron</keyword>
<evidence type="ECO:0000256" key="8">
    <source>
        <dbReference type="ARBA" id="ARBA00023079"/>
    </source>
</evidence>
<evidence type="ECO:0008006" key="13">
    <source>
        <dbReference type="Google" id="ProtNLM"/>
    </source>
</evidence>
<evidence type="ECO:0000256" key="3">
    <source>
        <dbReference type="ARBA" id="ARBA00022723"/>
    </source>
</evidence>
<dbReference type="GO" id="GO:0005737">
    <property type="term" value="C:cytoplasm"/>
    <property type="evidence" value="ECO:0007669"/>
    <property type="project" value="TreeGrafter"/>
</dbReference>
<evidence type="ECO:0000256" key="7">
    <source>
        <dbReference type="ARBA" id="ARBA00023004"/>
    </source>
</evidence>
<evidence type="ECO:0000256" key="5">
    <source>
        <dbReference type="ARBA" id="ARBA00022964"/>
    </source>
</evidence>
<evidence type="ECO:0000256" key="2">
    <source>
        <dbReference type="ARBA" id="ARBA00022617"/>
    </source>
</evidence>
<dbReference type="InterPro" id="IPR037217">
    <property type="entry name" value="Trp/Indoleamine_2_3_dOase-like"/>
</dbReference>
<reference evidence="11" key="2">
    <citation type="submission" date="2025-09" db="UniProtKB">
        <authorList>
            <consortium name="Ensembl"/>
        </authorList>
    </citation>
    <scope>IDENTIFICATION</scope>
</reference>
<dbReference type="Proteomes" id="UP000694541">
    <property type="component" value="Unplaced"/>
</dbReference>
<evidence type="ECO:0000256" key="6">
    <source>
        <dbReference type="ARBA" id="ARBA00023002"/>
    </source>
</evidence>
<keyword evidence="6" id="KW-0560">Oxidoreductase</keyword>
<dbReference type="SUPFAM" id="SSF140959">
    <property type="entry name" value="Indolic compounds 2,3-dioxygenase-like"/>
    <property type="match status" value="1"/>
</dbReference>
<organism evidence="11 12">
    <name type="scientific">Accipiter nisus</name>
    <name type="common">Eurasian sparrowhawk</name>
    <dbReference type="NCBI Taxonomy" id="211598"/>
    <lineage>
        <taxon>Eukaryota</taxon>
        <taxon>Metazoa</taxon>
        <taxon>Chordata</taxon>
        <taxon>Craniata</taxon>
        <taxon>Vertebrata</taxon>
        <taxon>Euteleostomi</taxon>
        <taxon>Archelosauria</taxon>
        <taxon>Archosauria</taxon>
        <taxon>Dinosauria</taxon>
        <taxon>Saurischia</taxon>
        <taxon>Theropoda</taxon>
        <taxon>Coelurosauria</taxon>
        <taxon>Aves</taxon>
        <taxon>Neognathae</taxon>
        <taxon>Neoaves</taxon>
        <taxon>Telluraves</taxon>
        <taxon>Accipitrimorphae</taxon>
        <taxon>Accipitriformes</taxon>
        <taxon>Accipitridae</taxon>
        <taxon>Accipitrinae</taxon>
        <taxon>Accipiter</taxon>
    </lineage>
</organism>
<evidence type="ECO:0000313" key="12">
    <source>
        <dbReference type="Proteomes" id="UP000694541"/>
    </source>
</evidence>
<accession>A0A8B9NN59</accession>
<feature type="region of interest" description="Disordered" evidence="10">
    <location>
        <begin position="369"/>
        <end position="391"/>
    </location>
</feature>
<dbReference type="GO" id="GO:0033754">
    <property type="term" value="F:indoleamine 2,3-dioxygenase activity"/>
    <property type="evidence" value="ECO:0007669"/>
    <property type="project" value="TreeGrafter"/>
</dbReference>
<dbReference type="Ensembl" id="ENSANIT00000024995.1">
    <property type="protein sequence ID" value="ENSANIP00000024188.1"/>
    <property type="gene ID" value="ENSANIG00000016158.1"/>
</dbReference>
<keyword evidence="12" id="KW-1185">Reference proteome</keyword>
<proteinExistence type="inferred from homology"/>
<sequence length="416" mass="45878">MEGGEGTEETPLPLVLTRFQLSEEYGFLLPDPLTELPEPYGPWMEIAHDLPQLIASHQLRSQVHQMPQLSTQHLRGREELHLAHLVLSFITMGYLWQEGEEGTVKVLPQNLAVPFWEVSQALGLPPILSHTDFVLANWRRKNPNRPLEIENLDTIISLPGGESLRGFILVTLLVEKAAVPGIKAIVQAICAILQLDEETLHKALQELAEAIGDMSKALKRMHASPCYQPPRGHSLPDFHVFPLSWKDNPAMPDGLIYEGVSDEPMAYSGGSAAQSTILHAFDELLGIRHSEESTAFLHRMRDYMPPPHRAFVEEIHRAPSLKQHVLSSGDARLCTAFNRCISALAEFRSYHITIVTKYITVAAAKAKAGQADPGDRAGPSAVKPPSALEAKGTGGSHIFSFLKSVRDTTREGMISA</sequence>
<name>A0A8B9NN59_9AVES</name>
<dbReference type="FunFam" id="1.20.58.480:FF:000003">
    <property type="entry name" value="Indoleamine 2,3-dioxygenase 1"/>
    <property type="match status" value="1"/>
</dbReference>
<evidence type="ECO:0000256" key="1">
    <source>
        <dbReference type="ARBA" id="ARBA00007119"/>
    </source>
</evidence>
<dbReference type="AlphaFoldDB" id="A0A8B9NN59"/>
<dbReference type="GO" id="GO:0004833">
    <property type="term" value="F:L-tryptophan 2,3-dioxygenase activity"/>
    <property type="evidence" value="ECO:0007669"/>
    <property type="project" value="TreeGrafter"/>
</dbReference>
<keyword evidence="8" id="KW-0823">Tryptophan catabolism</keyword>
<evidence type="ECO:0000313" key="11">
    <source>
        <dbReference type="Ensembl" id="ENSANIP00000024188.1"/>
    </source>
</evidence>
<feature type="binding site" description="proximal binding residue" evidence="9">
    <location>
        <position position="351"/>
    </location>
    <ligand>
        <name>heme b</name>
        <dbReference type="ChEBI" id="CHEBI:60344"/>
    </ligand>
    <ligandPart>
        <name>Fe</name>
        <dbReference type="ChEBI" id="CHEBI:18248"/>
    </ligandPart>
</feature>
<keyword evidence="3 9" id="KW-0479">Metal-binding</keyword>
<keyword evidence="4" id="KW-0391">Immunity</keyword>